<dbReference type="Proteomes" id="UP001232019">
    <property type="component" value="Chromosome"/>
</dbReference>
<reference evidence="1" key="1">
    <citation type="submission" date="2023-08" db="EMBL/GenBank/DDBJ databases">
        <title>Comparative genomics and taxonomic characterization of three novel marine species of genus Marivirga.</title>
        <authorList>
            <person name="Muhammad N."/>
            <person name="Kim S.-G."/>
        </authorList>
    </citation>
    <scope>NUCLEOTIDE SEQUENCE</scope>
    <source>
        <strain evidence="1">BKB1-2</strain>
    </source>
</reference>
<gene>
    <name evidence="1" type="ORF">QYS47_25610</name>
</gene>
<sequence length="57" mass="6319">MNRNAQLDQFYTSSNGDIAGSKSVPAKNPAIFVMKAENASANVIWDTDYHIWIQSSD</sequence>
<dbReference type="RefSeq" id="WP_302124947.1">
    <property type="nucleotide sequence ID" value="NZ_CP129968.2"/>
</dbReference>
<accession>A0AA49JCT2</accession>
<dbReference type="EMBL" id="CP129968">
    <property type="protein sequence ID" value="WKK80482.1"/>
    <property type="molecule type" value="Genomic_DNA"/>
</dbReference>
<organism evidence="1">
    <name type="scientific">Marivirga arenosa</name>
    <dbReference type="NCBI Taxonomy" id="3059076"/>
    <lineage>
        <taxon>Bacteria</taxon>
        <taxon>Pseudomonadati</taxon>
        <taxon>Bacteroidota</taxon>
        <taxon>Cytophagia</taxon>
        <taxon>Cytophagales</taxon>
        <taxon>Marivirgaceae</taxon>
        <taxon>Marivirga</taxon>
    </lineage>
</organism>
<name>A0AA49JCT2_9BACT</name>
<dbReference type="KEGG" id="marp:QYS47_25610"/>
<proteinExistence type="predicted"/>
<dbReference type="AlphaFoldDB" id="A0AA49JCT2"/>
<protein>
    <submittedName>
        <fullName evidence="1">Uncharacterized protein</fullName>
    </submittedName>
</protein>
<evidence type="ECO:0000313" key="1">
    <source>
        <dbReference type="EMBL" id="WKK80482.1"/>
    </source>
</evidence>